<proteinExistence type="predicted"/>
<dbReference type="EMBL" id="JAEAOA010002091">
    <property type="protein sequence ID" value="KAK3599597.1"/>
    <property type="molecule type" value="Genomic_DNA"/>
</dbReference>
<reference evidence="5" key="2">
    <citation type="journal article" date="2021" name="Genome Biol. Evol.">
        <title>Developing a high-quality reference genome for a parasitic bivalve with doubly uniparental inheritance (Bivalvia: Unionida).</title>
        <authorList>
            <person name="Smith C.H."/>
        </authorList>
    </citation>
    <scope>NUCLEOTIDE SEQUENCE</scope>
    <source>
        <strain evidence="5">CHS0354</strain>
        <tissue evidence="5">Mantle</tissue>
    </source>
</reference>
<dbReference type="AlphaFoldDB" id="A0AAE0W3Y0"/>
<keyword evidence="3" id="KW-0732">Signal</keyword>
<gene>
    <name evidence="5" type="ORF">CHS0354_035837</name>
</gene>
<feature type="domain" description="C1q" evidence="4">
    <location>
        <begin position="60"/>
        <end position="164"/>
    </location>
</feature>
<dbReference type="PANTHER" id="PTHR22923:SF102">
    <property type="entry name" value="CEREBELLIN 13-RELATED"/>
    <property type="match status" value="1"/>
</dbReference>
<reference evidence="5" key="1">
    <citation type="journal article" date="2021" name="Genome Biol. Evol.">
        <title>A High-Quality Reference Genome for a Parasitic Bivalve with Doubly Uniparental Inheritance (Bivalvia: Unionida).</title>
        <authorList>
            <person name="Smith C.H."/>
        </authorList>
    </citation>
    <scope>NUCLEOTIDE SEQUENCE</scope>
    <source>
        <strain evidence="5">CHS0354</strain>
    </source>
</reference>
<dbReference type="PRINTS" id="PR00007">
    <property type="entry name" value="COMPLEMNTC1Q"/>
</dbReference>
<dbReference type="PROSITE" id="PS50871">
    <property type="entry name" value="C1Q"/>
    <property type="match status" value="1"/>
</dbReference>
<dbReference type="InterPro" id="IPR001073">
    <property type="entry name" value="C1q_dom"/>
</dbReference>
<dbReference type="InterPro" id="IPR050822">
    <property type="entry name" value="Cerebellin_Synaptic_Org"/>
</dbReference>
<organism evidence="5 6">
    <name type="scientific">Potamilus streckersoni</name>
    <dbReference type="NCBI Taxonomy" id="2493646"/>
    <lineage>
        <taxon>Eukaryota</taxon>
        <taxon>Metazoa</taxon>
        <taxon>Spiralia</taxon>
        <taxon>Lophotrochozoa</taxon>
        <taxon>Mollusca</taxon>
        <taxon>Bivalvia</taxon>
        <taxon>Autobranchia</taxon>
        <taxon>Heteroconchia</taxon>
        <taxon>Palaeoheterodonta</taxon>
        <taxon>Unionida</taxon>
        <taxon>Unionoidea</taxon>
        <taxon>Unionidae</taxon>
        <taxon>Ambleminae</taxon>
        <taxon>Lampsilini</taxon>
        <taxon>Potamilus</taxon>
    </lineage>
</organism>
<evidence type="ECO:0000256" key="2">
    <source>
        <dbReference type="ARBA" id="ARBA00022525"/>
    </source>
</evidence>
<evidence type="ECO:0000256" key="3">
    <source>
        <dbReference type="ARBA" id="ARBA00022729"/>
    </source>
</evidence>
<dbReference type="GO" id="GO:0005576">
    <property type="term" value="C:extracellular region"/>
    <property type="evidence" value="ECO:0007669"/>
    <property type="project" value="UniProtKB-SubCell"/>
</dbReference>
<name>A0AAE0W3Y0_9BIVA</name>
<evidence type="ECO:0000256" key="1">
    <source>
        <dbReference type="ARBA" id="ARBA00004613"/>
    </source>
</evidence>
<sequence>MERLESRVNLLENIVSDQSKELVQYKTKMIVLTQQLGLKFANFTNTRLHAESKSMLPKRQTHGNVAFTAYVSNHMNNIGVGQMIKCDEALTNIGDAYDPFTGYFTAPSTGLYLFSFFTGQEGPYQIYVRLMVNNINQVDGVAEGTINDHNDQGGNVAIIQLNAG</sequence>
<evidence type="ECO:0000313" key="6">
    <source>
        <dbReference type="Proteomes" id="UP001195483"/>
    </source>
</evidence>
<protein>
    <recommendedName>
        <fullName evidence="4">C1q domain-containing protein</fullName>
    </recommendedName>
</protein>
<dbReference type="Proteomes" id="UP001195483">
    <property type="component" value="Unassembled WGS sequence"/>
</dbReference>
<dbReference type="SUPFAM" id="SSF49842">
    <property type="entry name" value="TNF-like"/>
    <property type="match status" value="1"/>
</dbReference>
<accession>A0AAE0W3Y0</accession>
<dbReference type="Gene3D" id="2.60.120.40">
    <property type="match status" value="1"/>
</dbReference>
<evidence type="ECO:0000313" key="5">
    <source>
        <dbReference type="EMBL" id="KAK3599597.1"/>
    </source>
</evidence>
<keyword evidence="2" id="KW-0964">Secreted</keyword>
<dbReference type="PANTHER" id="PTHR22923">
    <property type="entry name" value="CEREBELLIN-RELATED"/>
    <property type="match status" value="1"/>
</dbReference>
<reference evidence="5" key="3">
    <citation type="submission" date="2023-05" db="EMBL/GenBank/DDBJ databases">
        <authorList>
            <person name="Smith C.H."/>
        </authorList>
    </citation>
    <scope>NUCLEOTIDE SEQUENCE</scope>
    <source>
        <strain evidence="5">CHS0354</strain>
        <tissue evidence="5">Mantle</tissue>
    </source>
</reference>
<evidence type="ECO:0000259" key="4">
    <source>
        <dbReference type="PROSITE" id="PS50871"/>
    </source>
</evidence>
<keyword evidence="6" id="KW-1185">Reference proteome</keyword>
<comment type="caution">
    <text evidence="5">The sequence shown here is derived from an EMBL/GenBank/DDBJ whole genome shotgun (WGS) entry which is preliminary data.</text>
</comment>
<dbReference type="InterPro" id="IPR008983">
    <property type="entry name" value="Tumour_necrosis_fac-like_dom"/>
</dbReference>
<dbReference type="SMART" id="SM00110">
    <property type="entry name" value="C1Q"/>
    <property type="match status" value="1"/>
</dbReference>
<comment type="subcellular location">
    <subcellularLocation>
        <location evidence="1">Secreted</location>
    </subcellularLocation>
</comment>
<dbReference type="Pfam" id="PF00386">
    <property type="entry name" value="C1q"/>
    <property type="match status" value="1"/>
</dbReference>